<dbReference type="Proteomes" id="UP001108123">
    <property type="component" value="Unassembled WGS sequence"/>
</dbReference>
<name>A0A9Q4ABR1_9FIRM</name>
<dbReference type="EMBL" id="JAKNID010000017">
    <property type="protein sequence ID" value="MCG4564979.1"/>
    <property type="molecule type" value="Genomic_DNA"/>
</dbReference>
<comment type="caution">
    <text evidence="1">The sequence shown here is derived from an EMBL/GenBank/DDBJ whole genome shotgun (WGS) entry which is preliminary data.</text>
</comment>
<proteinExistence type="predicted"/>
<organism evidence="1 2">
    <name type="scientific">Anaerosalibacter bizertensis</name>
    <dbReference type="NCBI Taxonomy" id="932217"/>
    <lineage>
        <taxon>Bacteria</taxon>
        <taxon>Bacillati</taxon>
        <taxon>Bacillota</taxon>
        <taxon>Tissierellia</taxon>
        <taxon>Tissierellales</taxon>
        <taxon>Sporanaerobacteraceae</taxon>
        <taxon>Anaerosalibacter</taxon>
    </lineage>
</organism>
<dbReference type="AlphaFoldDB" id="A0A9Q4ABR1"/>
<gene>
    <name evidence="1" type="ORF">L0P62_05895</name>
</gene>
<protein>
    <submittedName>
        <fullName evidence="1">Uncharacterized protein</fullName>
    </submittedName>
</protein>
<keyword evidence="2" id="KW-1185">Reference proteome</keyword>
<evidence type="ECO:0000313" key="2">
    <source>
        <dbReference type="Proteomes" id="UP001108123"/>
    </source>
</evidence>
<evidence type="ECO:0000313" key="1">
    <source>
        <dbReference type="EMBL" id="MCG4564979.1"/>
    </source>
</evidence>
<reference evidence="1" key="1">
    <citation type="submission" date="2022-01" db="EMBL/GenBank/DDBJ databases">
        <title>Collection of gut derived symbiotic bacterial strains cultured from healthy donors.</title>
        <authorList>
            <person name="Lin H."/>
            <person name="Kohout C."/>
            <person name="Waligurski E."/>
            <person name="Pamer E.G."/>
        </authorList>
    </citation>
    <scope>NUCLEOTIDE SEQUENCE</scope>
    <source>
        <strain evidence="1">MSK.14.39</strain>
    </source>
</reference>
<accession>A0A9Q4ABR1</accession>
<sequence length="49" mass="5996">MFSNNDIVYHRKYYSKDDECEEKPRNKVFKSPETKNKTTKIYIIISQHQ</sequence>